<organism evidence="2 3">
    <name type="scientific">Christiangramia crocea</name>
    <dbReference type="NCBI Taxonomy" id="2904124"/>
    <lineage>
        <taxon>Bacteria</taxon>
        <taxon>Pseudomonadati</taxon>
        <taxon>Bacteroidota</taxon>
        <taxon>Flavobacteriia</taxon>
        <taxon>Flavobacteriales</taxon>
        <taxon>Flavobacteriaceae</taxon>
        <taxon>Christiangramia</taxon>
    </lineage>
</organism>
<dbReference type="Proteomes" id="UP001139344">
    <property type="component" value="Unassembled WGS sequence"/>
</dbReference>
<dbReference type="RefSeq" id="WP_240100395.1">
    <property type="nucleotide sequence ID" value="NZ_JAJSON010000026.1"/>
</dbReference>
<keyword evidence="3" id="KW-1185">Reference proteome</keyword>
<sequence length="466" mass="54200">MIKKIFVLIPDGVGLKNFAYGSFPEIGKQLGYDIIFWNQTSKDLSEKGLKQIKLKPEPRAVTDLYKRAKIESELNHFTSKFNDPVYQTYKFPSSGNGLKTRLKNSFVRMMVNMHSGEKGVKHLQKRMEEAERRSKYYTECLEVLKREQPDFLFCTNQRPLTAIAPVLAARDLGIPTGCFIFSWDNLPKATKVIDADFYFVWSDHMKQELIKYYPYILEEKVIITGTPQFEIHFNDQKRLKRERFINNFGLQISRKYLCFSGDDITTSPYDEAYLQDTAKAVEKLNSRGYDIGIIFRRSPVDHSGRYDDILENYKHIITEIKPEWYKAGESWNEILPKEEDPGLQTSIISNTFMVINLGSSMVFDYASYKKPCAFINYDPEGKSALKDVAIIYDYVHFRSMPNRNAVLWIDNKDEIPGVIKKVLEEEVSSNVENSLKWFKKINIQPAEKASERFWNFISNLPSRKVS</sequence>
<evidence type="ECO:0000313" key="2">
    <source>
        <dbReference type="EMBL" id="MCG9973036.1"/>
    </source>
</evidence>
<dbReference type="SUPFAM" id="SSF53756">
    <property type="entry name" value="UDP-Glycosyltransferase/glycogen phosphorylase"/>
    <property type="match status" value="1"/>
</dbReference>
<evidence type="ECO:0000313" key="3">
    <source>
        <dbReference type="Proteomes" id="UP001139344"/>
    </source>
</evidence>
<reference evidence="2" key="1">
    <citation type="submission" date="2021-12" db="EMBL/GenBank/DDBJ databases">
        <title>Description of Gramella crocea sp. nov., a new bacterium isolated from activated sludge.</title>
        <authorList>
            <person name="Zhang X."/>
        </authorList>
    </citation>
    <scope>NUCLEOTIDE SEQUENCE</scope>
    <source>
        <strain evidence="2">YB25</strain>
    </source>
</reference>
<protein>
    <submittedName>
        <fullName evidence="2">UDP-glycosyltransferase</fullName>
    </submittedName>
</protein>
<dbReference type="EMBL" id="JAJSON010000026">
    <property type="protein sequence ID" value="MCG9973036.1"/>
    <property type="molecule type" value="Genomic_DNA"/>
</dbReference>
<dbReference type="AlphaFoldDB" id="A0A9X2A8K9"/>
<keyword evidence="1" id="KW-0175">Coiled coil</keyword>
<gene>
    <name evidence="2" type="ORF">LU635_15400</name>
</gene>
<name>A0A9X2A8K9_9FLAO</name>
<accession>A0A9X2A8K9</accession>
<evidence type="ECO:0000256" key="1">
    <source>
        <dbReference type="SAM" id="Coils"/>
    </source>
</evidence>
<comment type="caution">
    <text evidence="2">The sequence shown here is derived from an EMBL/GenBank/DDBJ whole genome shotgun (WGS) entry which is preliminary data.</text>
</comment>
<feature type="coiled-coil region" evidence="1">
    <location>
        <begin position="113"/>
        <end position="147"/>
    </location>
</feature>
<proteinExistence type="predicted"/>